<reference evidence="1 2" key="1">
    <citation type="submission" date="2018-08" db="EMBL/GenBank/DDBJ databases">
        <title>Recombination of ecologically and evolutionarily significant loci maintains genetic cohesion in the Pseudomonas syringae species complex.</title>
        <authorList>
            <person name="Dillon M."/>
            <person name="Thakur S."/>
            <person name="Almeida R.N.D."/>
            <person name="Weir B.S."/>
            <person name="Guttman D.S."/>
        </authorList>
    </citation>
    <scope>NUCLEOTIDE SEQUENCE [LARGE SCALE GENOMIC DNA]</scope>
    <source>
        <strain evidence="1 2">ICMP 7847</strain>
    </source>
</reference>
<evidence type="ECO:0000313" key="1">
    <source>
        <dbReference type="EMBL" id="RMS46725.1"/>
    </source>
</evidence>
<protein>
    <submittedName>
        <fullName evidence="1">Uncharacterized protein</fullName>
    </submittedName>
</protein>
<evidence type="ECO:0000313" key="2">
    <source>
        <dbReference type="Proteomes" id="UP000270873"/>
    </source>
</evidence>
<dbReference type="Proteomes" id="UP000270873">
    <property type="component" value="Unassembled WGS sequence"/>
</dbReference>
<name>A0A658K7E5_PSEA0</name>
<gene>
    <name evidence="1" type="ORF">ALP66_02003</name>
</gene>
<sequence length="61" mass="6612">MPKEPKSDLTAATAPSLKERDYPTVCGTMLLYAGIIQLSSETLDDAESKNVKNEPQGPTFI</sequence>
<comment type="caution">
    <text evidence="1">The sequence shown here is derived from an EMBL/GenBank/DDBJ whole genome shotgun (WGS) entry which is preliminary data.</text>
</comment>
<dbReference type="AlphaFoldDB" id="A0A658K7E5"/>
<proteinExistence type="predicted"/>
<dbReference type="EMBL" id="RBSP01000511">
    <property type="protein sequence ID" value="RMS46725.1"/>
    <property type="molecule type" value="Genomic_DNA"/>
</dbReference>
<accession>A0A658K7E5</accession>
<organism evidence="1 2">
    <name type="scientific">Pseudomonas amygdali pv. photiniae</name>
    <dbReference type="NCBI Taxonomy" id="251724"/>
    <lineage>
        <taxon>Bacteria</taxon>
        <taxon>Pseudomonadati</taxon>
        <taxon>Pseudomonadota</taxon>
        <taxon>Gammaproteobacteria</taxon>
        <taxon>Pseudomonadales</taxon>
        <taxon>Pseudomonadaceae</taxon>
        <taxon>Pseudomonas</taxon>
        <taxon>Pseudomonas amygdali</taxon>
    </lineage>
</organism>